<accession>A0A7C2UL91</accession>
<dbReference type="EMBL" id="DSFE01000056">
    <property type="protein sequence ID" value="HEU97729.1"/>
    <property type="molecule type" value="Genomic_DNA"/>
</dbReference>
<evidence type="ECO:0000313" key="1">
    <source>
        <dbReference type="EMBL" id="HEU97729.1"/>
    </source>
</evidence>
<comment type="caution">
    <text evidence="1">The sequence shown here is derived from an EMBL/GenBank/DDBJ whole genome shotgun (WGS) entry which is preliminary data.</text>
</comment>
<dbReference type="Proteomes" id="UP000885664">
    <property type="component" value="Unassembled WGS sequence"/>
</dbReference>
<dbReference type="AlphaFoldDB" id="A0A7C2UL91"/>
<gene>
    <name evidence="1" type="ORF">ENO36_02595</name>
</gene>
<sequence length="154" mass="18578">MNGNRIGYFKFKFKKEYSKYPVVVILRSRPRDFQTIMTERQKIYEKIEEVLETRGGEEAERRLIALLERGSRVRREMVLFIRDYSSQVNNEEEKEYIKTILDFLRLVDSEREMELIERIIDLSLKSKGVLRERREWLLQQLEESRKLGSLSIAI</sequence>
<name>A0A7C2UL91_9CREN</name>
<reference evidence="1" key="1">
    <citation type="journal article" date="2020" name="mSystems">
        <title>Genome- and Community-Level Interaction Insights into Carbon Utilization and Element Cycling Functions of Hydrothermarchaeota in Hydrothermal Sediment.</title>
        <authorList>
            <person name="Zhou Z."/>
            <person name="Liu Y."/>
            <person name="Xu W."/>
            <person name="Pan J."/>
            <person name="Luo Z.H."/>
            <person name="Li M."/>
        </authorList>
    </citation>
    <scope>NUCLEOTIDE SEQUENCE [LARGE SCALE GENOMIC DNA]</scope>
    <source>
        <strain evidence="1">SpSt-1259</strain>
    </source>
</reference>
<organism evidence="1">
    <name type="scientific">Fervidicoccus fontis</name>
    <dbReference type="NCBI Taxonomy" id="683846"/>
    <lineage>
        <taxon>Archaea</taxon>
        <taxon>Thermoproteota</taxon>
        <taxon>Thermoprotei</taxon>
        <taxon>Fervidicoccales</taxon>
        <taxon>Fervidicoccaceae</taxon>
        <taxon>Fervidicoccus</taxon>
    </lineage>
</organism>
<protein>
    <submittedName>
        <fullName evidence="1">Uncharacterized protein</fullName>
    </submittedName>
</protein>
<proteinExistence type="predicted"/>